<comment type="caution">
    <text evidence="1">The sequence shown here is derived from an EMBL/GenBank/DDBJ whole genome shotgun (WGS) entry which is preliminary data.</text>
</comment>
<sequence>MKDLAYRACLAGISVWRFFMGVLANVFSRPIKNFLVAKFAEGGITVNGKAPWDIVVHDEKFYQRVVKYGSLGMGESYMDGMWDCEALDEWILRVYNKGLYRDTRFVWDKIIFFLQFDLFNLQTITRAPEVALKHYDLGNKLFET</sequence>
<gene>
    <name evidence="1" type="ORF">AFUS01_LOCUS9019</name>
</gene>
<protein>
    <recommendedName>
        <fullName evidence="3">Cyclopropane-fatty-acyl-phospholipid synthase</fullName>
    </recommendedName>
</protein>
<keyword evidence="2" id="KW-1185">Reference proteome</keyword>
<reference evidence="1" key="1">
    <citation type="submission" date="2021-06" db="EMBL/GenBank/DDBJ databases">
        <authorList>
            <person name="Hodson N. C."/>
            <person name="Mongue J. A."/>
            <person name="Jaron S. K."/>
        </authorList>
    </citation>
    <scope>NUCLEOTIDE SEQUENCE</scope>
</reference>
<feature type="non-terminal residue" evidence="1">
    <location>
        <position position="1"/>
    </location>
</feature>
<dbReference type="EMBL" id="CAJVCH010063941">
    <property type="protein sequence ID" value="CAG7719709.1"/>
    <property type="molecule type" value="Genomic_DNA"/>
</dbReference>
<accession>A0A8J2K482</accession>
<evidence type="ECO:0008006" key="3">
    <source>
        <dbReference type="Google" id="ProtNLM"/>
    </source>
</evidence>
<dbReference type="OrthoDB" id="8300214at2759"/>
<name>A0A8J2K482_9HEXA</name>
<proteinExistence type="predicted"/>
<evidence type="ECO:0000313" key="1">
    <source>
        <dbReference type="EMBL" id="CAG7719709.1"/>
    </source>
</evidence>
<organism evidence="1 2">
    <name type="scientific">Allacma fusca</name>
    <dbReference type="NCBI Taxonomy" id="39272"/>
    <lineage>
        <taxon>Eukaryota</taxon>
        <taxon>Metazoa</taxon>
        <taxon>Ecdysozoa</taxon>
        <taxon>Arthropoda</taxon>
        <taxon>Hexapoda</taxon>
        <taxon>Collembola</taxon>
        <taxon>Symphypleona</taxon>
        <taxon>Sminthuridae</taxon>
        <taxon>Allacma</taxon>
    </lineage>
</organism>
<evidence type="ECO:0000313" key="2">
    <source>
        <dbReference type="Proteomes" id="UP000708208"/>
    </source>
</evidence>
<dbReference type="Proteomes" id="UP000708208">
    <property type="component" value="Unassembled WGS sequence"/>
</dbReference>
<dbReference type="AlphaFoldDB" id="A0A8J2K482"/>